<evidence type="ECO:0000313" key="7">
    <source>
        <dbReference type="EMBL" id="AUW42571.1"/>
    </source>
</evidence>
<dbReference type="InterPro" id="IPR000792">
    <property type="entry name" value="Tscrpt_reg_LuxR_C"/>
</dbReference>
<dbReference type="InterPro" id="IPR036388">
    <property type="entry name" value="WH-like_DNA-bd_sf"/>
</dbReference>
<evidence type="ECO:0000313" key="8">
    <source>
        <dbReference type="Proteomes" id="UP000238523"/>
    </source>
</evidence>
<dbReference type="PROSITE" id="PS50110">
    <property type="entry name" value="RESPONSE_REGULATORY"/>
    <property type="match status" value="1"/>
</dbReference>
<keyword evidence="1" id="KW-0805">Transcription regulation</keyword>
<evidence type="ECO:0000256" key="4">
    <source>
        <dbReference type="PROSITE-ProRule" id="PRU00169"/>
    </source>
</evidence>
<organism evidence="7 8">
    <name type="scientific">Rhizobium leguminosarum</name>
    <dbReference type="NCBI Taxonomy" id="384"/>
    <lineage>
        <taxon>Bacteria</taxon>
        <taxon>Pseudomonadati</taxon>
        <taxon>Pseudomonadota</taxon>
        <taxon>Alphaproteobacteria</taxon>
        <taxon>Hyphomicrobiales</taxon>
        <taxon>Rhizobiaceae</taxon>
        <taxon>Rhizobium/Agrobacterium group</taxon>
        <taxon>Rhizobium</taxon>
    </lineage>
</organism>
<evidence type="ECO:0000256" key="2">
    <source>
        <dbReference type="ARBA" id="ARBA00023125"/>
    </source>
</evidence>
<dbReference type="AlphaFoldDB" id="A0A2K9Z376"/>
<evidence type="ECO:0000256" key="3">
    <source>
        <dbReference type="ARBA" id="ARBA00023163"/>
    </source>
</evidence>
<dbReference type="SUPFAM" id="SSF52172">
    <property type="entry name" value="CheY-like"/>
    <property type="match status" value="1"/>
</dbReference>
<feature type="domain" description="Response regulatory" evidence="6">
    <location>
        <begin position="23"/>
        <end position="136"/>
    </location>
</feature>
<sequence length="217" mass="23566">MYNPDLIHGAPRTVKADQQEAPVVFVVSDDNAINQLLGSRASSQGWQTTIYGSATEFFASESITNCGCVVLDAGLPDLTGSALTRLICLSAARMPVILLTAPGDPAMTIEATKFHFTFTPKPSDVTGLVDQISFAIGTSIKTSGLESRYRTLSLRERQVMGFVVEGLLNKQVAYRLNISEITVKAHRGKVMRKMSARTLPELVNMAAKIELDLQPVH</sequence>
<proteinExistence type="predicted"/>
<dbReference type="SUPFAM" id="SSF46894">
    <property type="entry name" value="C-terminal effector domain of the bipartite response regulators"/>
    <property type="match status" value="1"/>
</dbReference>
<keyword evidence="2 7" id="KW-0238">DNA-binding</keyword>
<dbReference type="PRINTS" id="PR00038">
    <property type="entry name" value="HTHLUXR"/>
</dbReference>
<feature type="modified residue" description="4-aspartylphosphate" evidence="4">
    <location>
        <position position="72"/>
    </location>
</feature>
<dbReference type="Proteomes" id="UP000238523">
    <property type="component" value="Chromosome"/>
</dbReference>
<dbReference type="CDD" id="cd06170">
    <property type="entry name" value="LuxR_C_like"/>
    <property type="match status" value="1"/>
</dbReference>
<dbReference type="InterPro" id="IPR011006">
    <property type="entry name" value="CheY-like_superfamily"/>
</dbReference>
<dbReference type="SMART" id="SM00421">
    <property type="entry name" value="HTH_LUXR"/>
    <property type="match status" value="1"/>
</dbReference>
<accession>A0A2K9Z376</accession>
<evidence type="ECO:0000259" key="6">
    <source>
        <dbReference type="PROSITE" id="PS50110"/>
    </source>
</evidence>
<reference evidence="7 8" key="1">
    <citation type="submission" date="2017-11" db="EMBL/GenBank/DDBJ databases">
        <title>Complete genome of Rhizobium leguminosarum Norway, an ineffective micro-symbiont.</title>
        <authorList>
            <person name="Hoffrichter A."/>
            <person name="Liang J."/>
            <person name="Brachmann A."/>
            <person name="Marin M."/>
        </authorList>
    </citation>
    <scope>NUCLEOTIDE SEQUENCE [LARGE SCALE GENOMIC DNA]</scope>
    <source>
        <strain evidence="7 8">Norway</strain>
    </source>
</reference>
<dbReference type="Gene3D" id="1.10.10.10">
    <property type="entry name" value="Winged helix-like DNA-binding domain superfamily/Winged helix DNA-binding domain"/>
    <property type="match status" value="1"/>
</dbReference>
<dbReference type="RefSeq" id="WP_105006124.1">
    <property type="nucleotide sequence ID" value="NZ_CP025012.1"/>
</dbReference>
<dbReference type="Pfam" id="PF00196">
    <property type="entry name" value="GerE"/>
    <property type="match status" value="1"/>
</dbReference>
<dbReference type="InterPro" id="IPR001789">
    <property type="entry name" value="Sig_transdc_resp-reg_receiver"/>
</dbReference>
<dbReference type="Gene3D" id="3.40.50.2300">
    <property type="match status" value="1"/>
</dbReference>
<gene>
    <name evidence="7" type="ORF">CUJ84_Chr002207</name>
</gene>
<protein>
    <submittedName>
        <fullName evidence="7">DNA-binding response regulator</fullName>
    </submittedName>
</protein>
<dbReference type="Pfam" id="PF00072">
    <property type="entry name" value="Response_reg"/>
    <property type="match status" value="1"/>
</dbReference>
<dbReference type="EMBL" id="CP025012">
    <property type="protein sequence ID" value="AUW42571.1"/>
    <property type="molecule type" value="Genomic_DNA"/>
</dbReference>
<keyword evidence="3" id="KW-0804">Transcription</keyword>
<dbReference type="InterPro" id="IPR016032">
    <property type="entry name" value="Sig_transdc_resp-reg_C-effctor"/>
</dbReference>
<dbReference type="GO" id="GO:0000160">
    <property type="term" value="P:phosphorelay signal transduction system"/>
    <property type="evidence" value="ECO:0007669"/>
    <property type="project" value="InterPro"/>
</dbReference>
<feature type="domain" description="HTH luxR-type" evidence="5">
    <location>
        <begin position="145"/>
        <end position="210"/>
    </location>
</feature>
<evidence type="ECO:0000256" key="1">
    <source>
        <dbReference type="ARBA" id="ARBA00023015"/>
    </source>
</evidence>
<dbReference type="PROSITE" id="PS50043">
    <property type="entry name" value="HTH_LUXR_2"/>
    <property type="match status" value="1"/>
</dbReference>
<evidence type="ECO:0000259" key="5">
    <source>
        <dbReference type="PROSITE" id="PS50043"/>
    </source>
</evidence>
<dbReference type="PANTHER" id="PTHR44688">
    <property type="entry name" value="DNA-BINDING TRANSCRIPTIONAL ACTIVATOR DEVR_DOSR"/>
    <property type="match status" value="1"/>
</dbReference>
<name>A0A2K9Z376_RHILE</name>
<dbReference type="SMART" id="SM00448">
    <property type="entry name" value="REC"/>
    <property type="match status" value="1"/>
</dbReference>
<keyword evidence="4" id="KW-0597">Phosphoprotein</keyword>
<dbReference type="GO" id="GO:0006355">
    <property type="term" value="P:regulation of DNA-templated transcription"/>
    <property type="evidence" value="ECO:0007669"/>
    <property type="project" value="InterPro"/>
</dbReference>
<dbReference type="PANTHER" id="PTHR44688:SF16">
    <property type="entry name" value="DNA-BINDING TRANSCRIPTIONAL ACTIVATOR DEVR_DOSR"/>
    <property type="match status" value="1"/>
</dbReference>
<dbReference type="GO" id="GO:0003677">
    <property type="term" value="F:DNA binding"/>
    <property type="evidence" value="ECO:0007669"/>
    <property type="project" value="UniProtKB-KW"/>
</dbReference>